<dbReference type="Proteomes" id="UP000199050">
    <property type="component" value="Unassembled WGS sequence"/>
</dbReference>
<evidence type="ECO:0000313" key="1">
    <source>
        <dbReference type="EMBL" id="SDH78850.1"/>
    </source>
</evidence>
<dbReference type="EMBL" id="FNDX01000001">
    <property type="protein sequence ID" value="SDH78850.1"/>
    <property type="molecule type" value="Genomic_DNA"/>
</dbReference>
<reference evidence="2" key="1">
    <citation type="submission" date="2016-10" db="EMBL/GenBank/DDBJ databases">
        <authorList>
            <person name="Varghese N."/>
            <person name="Submissions S."/>
        </authorList>
    </citation>
    <scope>NUCLEOTIDE SEQUENCE [LARGE SCALE GENOMIC DNA]</scope>
    <source>
        <strain evidence="2">CGMCC 1.11012</strain>
    </source>
</reference>
<keyword evidence="2" id="KW-1185">Reference proteome</keyword>
<organism evidence="1 2">
    <name type="scientific">Paenibacillus typhae</name>
    <dbReference type="NCBI Taxonomy" id="1174501"/>
    <lineage>
        <taxon>Bacteria</taxon>
        <taxon>Bacillati</taxon>
        <taxon>Bacillota</taxon>
        <taxon>Bacilli</taxon>
        <taxon>Bacillales</taxon>
        <taxon>Paenibacillaceae</taxon>
        <taxon>Paenibacillus</taxon>
    </lineage>
</organism>
<accession>A0A1G8F9S7</accession>
<dbReference type="STRING" id="1174501.SAMN05216192_101177"/>
<name>A0A1G8F9S7_9BACL</name>
<evidence type="ECO:0000313" key="2">
    <source>
        <dbReference type="Proteomes" id="UP000199050"/>
    </source>
</evidence>
<sequence>MPVIFVFVVMARDAYPMESMGNFKCWWESCGIYLAFSCFDKSDVGCFMFAKVNMVSMGYKFIVLRDVNMLPFVI</sequence>
<dbReference type="AlphaFoldDB" id="A0A1G8F9S7"/>
<gene>
    <name evidence="1" type="ORF">SAMN05216192_101177</name>
</gene>
<protein>
    <submittedName>
        <fullName evidence="1">Uncharacterized protein</fullName>
    </submittedName>
</protein>
<proteinExistence type="predicted"/>